<name>A0A9W6Y5X2_9STRA</name>
<evidence type="ECO:0000313" key="1">
    <source>
        <dbReference type="EMBL" id="GMF53815.1"/>
    </source>
</evidence>
<accession>A0A9W6Y5X2</accession>
<evidence type="ECO:0000313" key="2">
    <source>
        <dbReference type="Proteomes" id="UP001165121"/>
    </source>
</evidence>
<keyword evidence="2" id="KW-1185">Reference proteome</keyword>
<dbReference type="OrthoDB" id="93718at2759"/>
<dbReference type="Proteomes" id="UP001165121">
    <property type="component" value="Unassembled WGS sequence"/>
</dbReference>
<gene>
    <name evidence="1" type="ORF">Pfra01_002232300</name>
</gene>
<sequence length="194" mass="21653">MARWLLFFAEYNFIVHYKPVKNNILADALSRHPDYDPRRLTIHQDIPNDDDDEDCCATCVTLGINATVSSPVLPLRQQIADTYEEYVFYAAIIRYLRNPTADTLAKLMRHARDTITRYDLDGDLLTYAIDTFDLPRAIIPADDDLRAHHVHENHDAPTGGHLGCEKTFTALSRSGLACTSGYGSGSIPVKSASA</sequence>
<reference evidence="1" key="1">
    <citation type="submission" date="2023-04" db="EMBL/GenBank/DDBJ databases">
        <title>Phytophthora fragariaefolia NBRC 109709.</title>
        <authorList>
            <person name="Ichikawa N."/>
            <person name="Sato H."/>
            <person name="Tonouchi N."/>
        </authorList>
    </citation>
    <scope>NUCLEOTIDE SEQUENCE</scope>
    <source>
        <strain evidence="1">NBRC 109709</strain>
    </source>
</reference>
<comment type="caution">
    <text evidence="1">The sequence shown here is derived from an EMBL/GenBank/DDBJ whole genome shotgun (WGS) entry which is preliminary data.</text>
</comment>
<protein>
    <submittedName>
        <fullName evidence="1">Unnamed protein product</fullName>
    </submittedName>
</protein>
<dbReference type="EMBL" id="BSXT01003370">
    <property type="protein sequence ID" value="GMF53815.1"/>
    <property type="molecule type" value="Genomic_DNA"/>
</dbReference>
<proteinExistence type="predicted"/>
<organism evidence="1 2">
    <name type="scientific">Phytophthora fragariaefolia</name>
    <dbReference type="NCBI Taxonomy" id="1490495"/>
    <lineage>
        <taxon>Eukaryota</taxon>
        <taxon>Sar</taxon>
        <taxon>Stramenopiles</taxon>
        <taxon>Oomycota</taxon>
        <taxon>Peronosporomycetes</taxon>
        <taxon>Peronosporales</taxon>
        <taxon>Peronosporaceae</taxon>
        <taxon>Phytophthora</taxon>
    </lineage>
</organism>
<dbReference type="AlphaFoldDB" id="A0A9W6Y5X2"/>